<dbReference type="SUPFAM" id="SSF53474">
    <property type="entry name" value="alpha/beta-Hydrolases"/>
    <property type="match status" value="1"/>
</dbReference>
<keyword evidence="2" id="KW-1185">Reference proteome</keyword>
<dbReference type="AlphaFoldDB" id="A0A371P452"/>
<name>A0A371P452_9ACTN</name>
<comment type="caution">
    <text evidence="1">The sequence shown here is derived from an EMBL/GenBank/DDBJ whole genome shotgun (WGS) entry which is preliminary data.</text>
</comment>
<gene>
    <name evidence="1" type="ORF">DX116_16540</name>
</gene>
<dbReference type="Gene3D" id="3.40.50.1820">
    <property type="entry name" value="alpha/beta hydrolase"/>
    <property type="match status" value="1"/>
</dbReference>
<proteinExistence type="predicted"/>
<dbReference type="EMBL" id="QUBR01000002">
    <property type="protein sequence ID" value="REK70711.1"/>
    <property type="molecule type" value="Genomic_DNA"/>
</dbReference>
<organism evidence="1 2">
    <name type="scientific">Aeromicrobium endophyticum</name>
    <dbReference type="NCBI Taxonomy" id="2292704"/>
    <lineage>
        <taxon>Bacteria</taxon>
        <taxon>Bacillati</taxon>
        <taxon>Actinomycetota</taxon>
        <taxon>Actinomycetes</taxon>
        <taxon>Propionibacteriales</taxon>
        <taxon>Nocardioidaceae</taxon>
        <taxon>Aeromicrobium</taxon>
    </lineage>
</organism>
<evidence type="ECO:0000313" key="1">
    <source>
        <dbReference type="EMBL" id="REK70711.1"/>
    </source>
</evidence>
<sequence>MGYRPGRRLRRARVPVFAGICLHDTVAPPRTAQRQVRRAPDAEVVTYATGHFAIYRDPWFEPAVADQVDFLRRRVLDPG</sequence>
<evidence type="ECO:0000313" key="2">
    <source>
        <dbReference type="Proteomes" id="UP000265581"/>
    </source>
</evidence>
<evidence type="ECO:0008006" key="3">
    <source>
        <dbReference type="Google" id="ProtNLM"/>
    </source>
</evidence>
<dbReference type="InterPro" id="IPR029058">
    <property type="entry name" value="AB_hydrolase_fold"/>
</dbReference>
<reference evidence="1 2" key="1">
    <citation type="submission" date="2018-08" db="EMBL/GenBank/DDBJ databases">
        <title>Aeromicrobium sp. M2KJ-4, whole genome shotgun sequence.</title>
        <authorList>
            <person name="Tuo L."/>
        </authorList>
    </citation>
    <scope>NUCLEOTIDE SEQUENCE [LARGE SCALE GENOMIC DNA]</scope>
    <source>
        <strain evidence="1 2">M2KJ-4</strain>
    </source>
</reference>
<protein>
    <recommendedName>
        <fullName evidence="3">Alpha/beta hydrolase</fullName>
    </recommendedName>
</protein>
<accession>A0A371P452</accession>
<dbReference type="Proteomes" id="UP000265581">
    <property type="component" value="Unassembled WGS sequence"/>
</dbReference>